<evidence type="ECO:0000256" key="6">
    <source>
        <dbReference type="HAMAP-Rule" id="MF_01179"/>
    </source>
</evidence>
<dbReference type="STRING" id="351671.XDD1_1609"/>
<dbReference type="GO" id="GO:0051782">
    <property type="term" value="P:negative regulation of cell division"/>
    <property type="evidence" value="ECO:0007669"/>
    <property type="project" value="UniProtKB-UniRule"/>
</dbReference>
<keyword evidence="3 6" id="KW-0717">Septation</keyword>
<dbReference type="NCBIfam" id="NF007892">
    <property type="entry name" value="PRK10595.1"/>
    <property type="match status" value="1"/>
</dbReference>
<dbReference type="GO" id="GO:0006281">
    <property type="term" value="P:DNA repair"/>
    <property type="evidence" value="ECO:0007669"/>
    <property type="project" value="TreeGrafter"/>
</dbReference>
<evidence type="ECO:0000256" key="3">
    <source>
        <dbReference type="ARBA" id="ARBA00023210"/>
    </source>
</evidence>
<feature type="region of interest" description="FtsZ binding" evidence="6">
    <location>
        <begin position="131"/>
        <end position="137"/>
    </location>
</feature>
<dbReference type="Proteomes" id="UP000324170">
    <property type="component" value="Unassembled WGS sequence"/>
</dbReference>
<comment type="subunit">
    <text evidence="6">Interacts with FtsZ.</text>
</comment>
<dbReference type="EMBL" id="VNHN01000001">
    <property type="protein sequence ID" value="TYP17209.1"/>
    <property type="molecule type" value="Genomic_DNA"/>
</dbReference>
<dbReference type="NCBIfam" id="TIGR00623">
    <property type="entry name" value="SOS_SulA_coli"/>
    <property type="match status" value="1"/>
</dbReference>
<evidence type="ECO:0000256" key="4">
    <source>
        <dbReference type="ARBA" id="ARBA00023236"/>
    </source>
</evidence>
<dbReference type="SUPFAM" id="SSF52540">
    <property type="entry name" value="P-loop containing nucleoside triphosphate hydrolases"/>
    <property type="match status" value="1"/>
</dbReference>
<keyword evidence="4 6" id="KW-0742">SOS response</keyword>
<dbReference type="KEGG" id="xdo:XDD1_1609"/>
<dbReference type="InterPro" id="IPR050356">
    <property type="entry name" value="SulA_CellDiv_inhibitor"/>
</dbReference>
<reference evidence="7 9" key="1">
    <citation type="submission" date="2013-07" db="EMBL/GenBank/DDBJ databases">
        <authorList>
            <person name="Genoscope - CEA"/>
        </authorList>
    </citation>
    <scope>NUCLEOTIDE SEQUENCE [LARGE SCALE GENOMIC DNA]</scope>
    <source>
        <strain evidence="7">FRM16</strain>
        <strain evidence="9">FRM16 / DSM 17909</strain>
    </source>
</reference>
<dbReference type="InterPro" id="IPR027417">
    <property type="entry name" value="P-loop_NTPase"/>
</dbReference>
<comment type="caution">
    <text evidence="6">Lacks conserved residue(s) required for the propagation of feature annotation.</text>
</comment>
<dbReference type="Pfam" id="PF03846">
    <property type="entry name" value="SulA"/>
    <property type="match status" value="1"/>
</dbReference>
<dbReference type="PANTHER" id="PTHR35369:SF4">
    <property type="entry name" value="CELL DIVISION INHIBITOR SULA"/>
    <property type="match status" value="1"/>
</dbReference>
<dbReference type="Proteomes" id="UP000032721">
    <property type="component" value="Chromosome"/>
</dbReference>
<dbReference type="Gene3D" id="3.40.50.300">
    <property type="entry name" value="P-loop containing nucleotide triphosphate hydrolases"/>
    <property type="match status" value="1"/>
</dbReference>
<comment type="PTM">
    <text evidence="6">Is rapidly cleaved and degraded by the Lon protease once DNA damage is repaired.</text>
</comment>
<dbReference type="GO" id="GO:0009432">
    <property type="term" value="P:SOS response"/>
    <property type="evidence" value="ECO:0007669"/>
    <property type="project" value="UniProtKB-UniRule"/>
</dbReference>
<keyword evidence="1 6" id="KW-0132">Cell division</keyword>
<evidence type="ECO:0000256" key="5">
    <source>
        <dbReference type="ARBA" id="ARBA00023306"/>
    </source>
</evidence>
<sequence length="197" mass="22608">MSIRTAWKYLSEKRTTAAGTTEHEHKTDKTRVGMTVKRVSFVEPPQYISHPINPIKGVVSELIYSEHHAVINHILLPLLRQSGKEERWLLWVNPNKKLSRRWLMEANLPLNKVVQLSQICPIASVSAMEKALASGNYSIVLGWLPELSEYQFNTLQIAAQKGITLGFIMRPQNLLPQFSQTKLPKTNRLQIHSNYYH</sequence>
<dbReference type="GO" id="GO:0000917">
    <property type="term" value="P:division septum assembly"/>
    <property type="evidence" value="ECO:0007669"/>
    <property type="project" value="UniProtKB-KW"/>
</dbReference>
<reference evidence="8 10" key="2">
    <citation type="submission" date="2019-07" db="EMBL/GenBank/DDBJ databases">
        <title>Genomic Encyclopedia of Type Strains, Phase I: the one thousand microbial genomes (KMG-I) project.</title>
        <authorList>
            <person name="Kyrpides N."/>
        </authorList>
    </citation>
    <scope>NUCLEOTIDE SEQUENCE [LARGE SCALE GENOMIC DNA]</scope>
    <source>
        <strain evidence="8 10">DSM 17909</strain>
    </source>
</reference>
<evidence type="ECO:0000313" key="10">
    <source>
        <dbReference type="Proteomes" id="UP000324170"/>
    </source>
</evidence>
<dbReference type="HOGENOM" id="CLU_118972_0_0_6"/>
<organism evidence="7 9">
    <name type="scientific">Xenorhabdus doucetiae</name>
    <dbReference type="NCBI Taxonomy" id="351671"/>
    <lineage>
        <taxon>Bacteria</taxon>
        <taxon>Pseudomonadati</taxon>
        <taxon>Pseudomonadota</taxon>
        <taxon>Gammaproteobacteria</taxon>
        <taxon>Enterobacterales</taxon>
        <taxon>Morganellaceae</taxon>
        <taxon>Xenorhabdus</taxon>
    </lineage>
</organism>
<proteinExistence type="evidence at transcript level"/>
<dbReference type="OrthoDB" id="6464784at2"/>
<dbReference type="AlphaFoldDB" id="A0A068QQS9"/>
<evidence type="ECO:0000256" key="1">
    <source>
        <dbReference type="ARBA" id="ARBA00022618"/>
    </source>
</evidence>
<evidence type="ECO:0000256" key="2">
    <source>
        <dbReference type="ARBA" id="ARBA00022763"/>
    </source>
</evidence>
<dbReference type="RefSeq" id="WP_045970029.1">
    <property type="nucleotide sequence ID" value="NZ_CAWMED010000001.1"/>
</dbReference>
<protein>
    <recommendedName>
        <fullName evidence="6">Cell division inhibitor SulA</fullName>
    </recommendedName>
</protein>
<evidence type="ECO:0000313" key="9">
    <source>
        <dbReference type="Proteomes" id="UP000032721"/>
    </source>
</evidence>
<keyword evidence="10" id="KW-1185">Reference proteome</keyword>
<keyword evidence="5 6" id="KW-0131">Cell cycle</keyword>
<comment type="function">
    <text evidence="6">Component of the SOS system and an inhibitor of cell division. Accumulation of SulA causes rapid cessation of cell division and the appearance of long, non-septate filaments. In the presence of GTP, binds a polymerization-competent form of FtsZ in a 1:1 ratio, thus inhibiting FtsZ polymerization and therefore preventing it from participating in the assembly of the Z ring. This mechanism prevents the premature segregation of damaged DNA to daughter cells during cell division.</text>
</comment>
<dbReference type="InterPro" id="IPR047696">
    <property type="entry name" value="SulA_enterobact"/>
</dbReference>
<keyword evidence="2 6" id="KW-0227">DNA damage</keyword>
<dbReference type="InterPro" id="IPR004596">
    <property type="entry name" value="Cell_div_suppressor_SulA"/>
</dbReference>
<dbReference type="EMBL" id="FO704550">
    <property type="protein sequence ID" value="CDG17308.1"/>
    <property type="molecule type" value="Genomic_DNA"/>
</dbReference>
<dbReference type="PANTHER" id="PTHR35369">
    <property type="entry name" value="BLR3025 PROTEIN-RELATED"/>
    <property type="match status" value="1"/>
</dbReference>
<gene>
    <name evidence="6" type="primary">sulA</name>
    <name evidence="8" type="ORF">LY16_00091</name>
    <name evidence="7" type="ORF">XDD1_1609</name>
</gene>
<evidence type="ECO:0000313" key="7">
    <source>
        <dbReference type="EMBL" id="CDG17308.1"/>
    </source>
</evidence>
<comment type="similarity">
    <text evidence="6">Belongs to the SulA family.</text>
</comment>
<dbReference type="HAMAP" id="MF_01179">
    <property type="entry name" value="SulA"/>
    <property type="match status" value="1"/>
</dbReference>
<name>A0A068QQS9_9GAMM</name>
<accession>A0A068QQS9</accession>
<evidence type="ECO:0000313" key="8">
    <source>
        <dbReference type="EMBL" id="TYP17209.1"/>
    </source>
</evidence>
<feature type="site" description="Essential for degradation by Lon protease" evidence="6">
    <location>
        <position position="197"/>
    </location>
</feature>
<comment type="induction">
    <text evidence="6">By DNA damage, as part of the SOS response.</text>
</comment>